<proteinExistence type="inferred from homology"/>
<dbReference type="SUPFAM" id="SSF109910">
    <property type="entry name" value="YgfY-like"/>
    <property type="match status" value="1"/>
</dbReference>
<dbReference type="InterPro" id="IPR036714">
    <property type="entry name" value="SDH_sf"/>
</dbReference>
<organism evidence="4 5">
    <name type="scientific">Terrihabitans rhizophilus</name>
    <dbReference type="NCBI Taxonomy" id="3092662"/>
    <lineage>
        <taxon>Bacteria</taxon>
        <taxon>Pseudomonadati</taxon>
        <taxon>Pseudomonadota</taxon>
        <taxon>Alphaproteobacteria</taxon>
        <taxon>Hyphomicrobiales</taxon>
        <taxon>Terrihabitans</taxon>
    </lineage>
</organism>
<evidence type="ECO:0000256" key="2">
    <source>
        <dbReference type="ARBA" id="ARBA00019418"/>
    </source>
</evidence>
<comment type="similarity">
    <text evidence="1">Belongs to the SdhE FAD assembly factor family.</text>
</comment>
<evidence type="ECO:0000313" key="4">
    <source>
        <dbReference type="EMBL" id="MDX6805333.1"/>
    </source>
</evidence>
<evidence type="ECO:0000256" key="3">
    <source>
        <dbReference type="ARBA" id="ARBA00023186"/>
    </source>
</evidence>
<dbReference type="PANTHER" id="PTHR12469:SF2">
    <property type="entry name" value="SUCCINATE DEHYDROGENASE ASSEMBLY FACTOR 2, MITOCHONDRIAL"/>
    <property type="match status" value="1"/>
</dbReference>
<evidence type="ECO:0000313" key="5">
    <source>
        <dbReference type="Proteomes" id="UP001274321"/>
    </source>
</evidence>
<dbReference type="Gene3D" id="1.10.150.250">
    <property type="entry name" value="Flavinator of succinate dehydrogenase"/>
    <property type="match status" value="1"/>
</dbReference>
<dbReference type="RefSeq" id="WP_319843836.1">
    <property type="nucleotide sequence ID" value="NZ_JAXAFJ010000002.1"/>
</dbReference>
<dbReference type="Proteomes" id="UP001274321">
    <property type="component" value="Unassembled WGS sequence"/>
</dbReference>
<comment type="caution">
    <text evidence="4">The sequence shown here is derived from an EMBL/GenBank/DDBJ whole genome shotgun (WGS) entry which is preliminary data.</text>
</comment>
<evidence type="ECO:0000256" key="1">
    <source>
        <dbReference type="ARBA" id="ARBA00008571"/>
    </source>
</evidence>
<dbReference type="EMBL" id="JAXAFJ010000002">
    <property type="protein sequence ID" value="MDX6805333.1"/>
    <property type="molecule type" value="Genomic_DNA"/>
</dbReference>
<protein>
    <recommendedName>
        <fullName evidence="2">FAD assembly factor SdhE</fullName>
    </recommendedName>
</protein>
<dbReference type="PANTHER" id="PTHR12469">
    <property type="entry name" value="PROTEIN EMI5 HOMOLOG, MITOCHONDRIAL"/>
    <property type="match status" value="1"/>
</dbReference>
<reference evidence="4 5" key="1">
    <citation type="submission" date="2023-11" db="EMBL/GenBank/DDBJ databases">
        <authorList>
            <person name="Bao R."/>
        </authorList>
    </citation>
    <scope>NUCLEOTIDE SEQUENCE [LARGE SCALE GENOMIC DNA]</scope>
    <source>
        <strain evidence="4 5">PJ23</strain>
    </source>
</reference>
<dbReference type="Pfam" id="PF03937">
    <property type="entry name" value="Sdh5"/>
    <property type="match status" value="1"/>
</dbReference>
<accession>A0ABU4RM96</accession>
<sequence>MTGTTADHPDLDPRRRRALFRAWHRGTREMDFILGRFADAEIAGMNDDDLDTFEHLLQAIDADLLAWVSGGRIPPEEYRSALFERIRAFHGLPARPV</sequence>
<gene>
    <name evidence="4" type="ORF">SCD90_04585</name>
</gene>
<name>A0ABU4RM96_9HYPH</name>
<keyword evidence="3" id="KW-0143">Chaperone</keyword>
<keyword evidence="5" id="KW-1185">Reference proteome</keyword>
<dbReference type="InterPro" id="IPR005631">
    <property type="entry name" value="SDH"/>
</dbReference>